<comment type="caution">
    <text evidence="1">The sequence shown here is derived from an EMBL/GenBank/DDBJ whole genome shotgun (WGS) entry which is preliminary data.</text>
</comment>
<evidence type="ECO:0000313" key="1">
    <source>
        <dbReference type="EMBL" id="PNG16085.1"/>
    </source>
</evidence>
<organism evidence="1 2">
    <name type="scientific">Streptomyces cahuitamycinicus</name>
    <dbReference type="NCBI Taxonomy" id="2070367"/>
    <lineage>
        <taxon>Bacteria</taxon>
        <taxon>Bacillati</taxon>
        <taxon>Actinomycetota</taxon>
        <taxon>Actinomycetes</taxon>
        <taxon>Kitasatosporales</taxon>
        <taxon>Streptomycetaceae</taxon>
        <taxon>Streptomyces</taxon>
    </lineage>
</organism>
<accession>A0A2N8TAP0</accession>
<name>A0A2N8TAP0_9ACTN</name>
<protein>
    <submittedName>
        <fullName evidence="1">Uncharacterized protein</fullName>
    </submittedName>
</protein>
<dbReference type="EMBL" id="POUC01000944">
    <property type="protein sequence ID" value="PNG16085.1"/>
    <property type="molecule type" value="Genomic_DNA"/>
</dbReference>
<evidence type="ECO:0000313" key="2">
    <source>
        <dbReference type="Proteomes" id="UP000235943"/>
    </source>
</evidence>
<proteinExistence type="predicted"/>
<reference evidence="1 2" key="1">
    <citation type="submission" date="2018-01" db="EMBL/GenBank/DDBJ databases">
        <title>Draft genome sequence of Streptomyces sp. 13K301.</title>
        <authorList>
            <person name="Sahin N."/>
            <person name="Saygin H."/>
            <person name="Ay H."/>
        </authorList>
    </citation>
    <scope>NUCLEOTIDE SEQUENCE [LARGE SCALE GENOMIC DNA]</scope>
    <source>
        <strain evidence="1 2">13K301</strain>
    </source>
</reference>
<sequence>MITLAKTPRPFIALVQDGKVINTLPEPATDEATEELAVEVFTHCLEVHNLTAIDRFDAHSQAMAYLSN</sequence>
<gene>
    <name evidence="1" type="ORF">C1J00_43995</name>
</gene>
<keyword evidence="2" id="KW-1185">Reference proteome</keyword>
<dbReference type="Proteomes" id="UP000235943">
    <property type="component" value="Unassembled WGS sequence"/>
</dbReference>
<dbReference type="RefSeq" id="WP_102914279.1">
    <property type="nucleotide sequence ID" value="NZ_POUC01000944.1"/>
</dbReference>
<dbReference type="AlphaFoldDB" id="A0A2N8TAP0"/>